<comment type="caution">
    <text evidence="1">The sequence shown here is derived from an EMBL/GenBank/DDBJ whole genome shotgun (WGS) entry which is preliminary data.</text>
</comment>
<dbReference type="InterPro" id="IPR036162">
    <property type="entry name" value="Resolvase-like_N_sf"/>
</dbReference>
<dbReference type="Gene3D" id="3.40.50.1390">
    <property type="entry name" value="Resolvase, N-terminal catalytic domain"/>
    <property type="match status" value="1"/>
</dbReference>
<sequence>MVAETRLGAGSLFVGRALTRQLMRAAAGERVRLQVVIYARASEDGKGRKVSVASQIAQGRRWCERVGAVVVATLVDNDLSASRYVTEERPPNR</sequence>
<keyword evidence="2" id="KW-1185">Reference proteome</keyword>
<proteinExistence type="predicted"/>
<dbReference type="GO" id="GO:0000150">
    <property type="term" value="F:DNA strand exchange activity"/>
    <property type="evidence" value="ECO:0007669"/>
    <property type="project" value="InterPro"/>
</dbReference>
<organism evidence="1 2">
    <name type="scientific">Amycolatopsis panacis</name>
    <dbReference type="NCBI Taxonomy" id="2340917"/>
    <lineage>
        <taxon>Bacteria</taxon>
        <taxon>Bacillati</taxon>
        <taxon>Actinomycetota</taxon>
        <taxon>Actinomycetes</taxon>
        <taxon>Pseudonocardiales</taxon>
        <taxon>Pseudonocardiaceae</taxon>
        <taxon>Amycolatopsis</taxon>
    </lineage>
</organism>
<evidence type="ECO:0000313" key="1">
    <source>
        <dbReference type="EMBL" id="RJQ83246.1"/>
    </source>
</evidence>
<reference evidence="1 2" key="1">
    <citation type="submission" date="2018-09" db="EMBL/GenBank/DDBJ databases">
        <title>YIM PH 21725 draft genome.</title>
        <authorList>
            <person name="Miao C."/>
        </authorList>
    </citation>
    <scope>NUCLEOTIDE SEQUENCE [LARGE SCALE GENOMIC DNA]</scope>
    <source>
        <strain evidence="2">YIM PH21725</strain>
    </source>
</reference>
<name>A0A419I131_9PSEU</name>
<evidence type="ECO:0000313" key="2">
    <source>
        <dbReference type="Proteomes" id="UP000285112"/>
    </source>
</evidence>
<dbReference type="Proteomes" id="UP000285112">
    <property type="component" value="Unassembled WGS sequence"/>
</dbReference>
<dbReference type="EMBL" id="QZFV01000097">
    <property type="protein sequence ID" value="RJQ83246.1"/>
    <property type="molecule type" value="Genomic_DNA"/>
</dbReference>
<gene>
    <name evidence="1" type="ORF">D5S19_20330</name>
</gene>
<dbReference type="GO" id="GO:0003677">
    <property type="term" value="F:DNA binding"/>
    <property type="evidence" value="ECO:0007669"/>
    <property type="project" value="InterPro"/>
</dbReference>
<protein>
    <recommendedName>
        <fullName evidence="3">Resolvase/invertase-type recombinase catalytic domain-containing protein</fullName>
    </recommendedName>
</protein>
<dbReference type="AlphaFoldDB" id="A0A419I131"/>
<evidence type="ECO:0008006" key="3">
    <source>
        <dbReference type="Google" id="ProtNLM"/>
    </source>
</evidence>
<accession>A0A419I131</accession>